<dbReference type="PROSITE" id="PS51857">
    <property type="entry name" value="CSD_2"/>
    <property type="match status" value="1"/>
</dbReference>
<evidence type="ECO:0000259" key="2">
    <source>
        <dbReference type="PROSITE" id="PS51857"/>
    </source>
</evidence>
<feature type="domain" description="CSD" evidence="2">
    <location>
        <begin position="1"/>
        <end position="65"/>
    </location>
</feature>
<dbReference type="Proteomes" id="UP000694501">
    <property type="component" value="Unassembled WGS sequence"/>
</dbReference>
<organism evidence="3 4">
    <name type="scientific">Streptomyces tardus</name>
    <dbReference type="NCBI Taxonomy" id="2780544"/>
    <lineage>
        <taxon>Bacteria</taxon>
        <taxon>Bacillati</taxon>
        <taxon>Actinomycetota</taxon>
        <taxon>Actinomycetes</taxon>
        <taxon>Kitasatosporales</taxon>
        <taxon>Streptomycetaceae</taxon>
        <taxon>Streptomyces</taxon>
    </lineage>
</organism>
<reference evidence="3" key="1">
    <citation type="submission" date="2021-06" db="EMBL/GenBank/DDBJ databases">
        <title>Sequencing of actinobacteria type strains.</title>
        <authorList>
            <person name="Nguyen G.-S."/>
            <person name="Wentzel A."/>
        </authorList>
    </citation>
    <scope>NUCLEOTIDE SEQUENCE</scope>
    <source>
        <strain evidence="3">P38-E01</strain>
    </source>
</reference>
<evidence type="ECO:0000313" key="3">
    <source>
        <dbReference type="EMBL" id="MBU7598016.1"/>
    </source>
</evidence>
<dbReference type="SMART" id="SM00357">
    <property type="entry name" value="CSP"/>
    <property type="match status" value="1"/>
</dbReference>
<dbReference type="PANTHER" id="PTHR46565:SF20">
    <property type="entry name" value="COLD SHOCK DOMAIN-CONTAINING PROTEIN 4"/>
    <property type="match status" value="1"/>
</dbReference>
<sequence length="142" mass="15090">MVTGKVIRFDAVRGYGFVAPDSGGDDVFIHVNDLDVDKHLISTGAVVEFDIEDGDRGPKASHARLLERGAPERQSGGYADGPIGSPIGGGEDGDCDILSSKEYRDEVTEALLGAAPAMTAEQIVRVRQRLVQLAGSHGWVEN</sequence>
<dbReference type="SUPFAM" id="SSF50249">
    <property type="entry name" value="Nucleic acid-binding proteins"/>
    <property type="match status" value="1"/>
</dbReference>
<dbReference type="InterPro" id="IPR002059">
    <property type="entry name" value="CSP_DNA-bd"/>
</dbReference>
<dbReference type="InterPro" id="IPR011129">
    <property type="entry name" value="CSD"/>
</dbReference>
<dbReference type="GO" id="GO:0003676">
    <property type="term" value="F:nucleic acid binding"/>
    <property type="evidence" value="ECO:0007669"/>
    <property type="project" value="InterPro"/>
</dbReference>
<proteinExistence type="predicted"/>
<dbReference type="PRINTS" id="PR00050">
    <property type="entry name" value="COLDSHOCK"/>
</dbReference>
<dbReference type="CDD" id="cd04458">
    <property type="entry name" value="CSP_CDS"/>
    <property type="match status" value="1"/>
</dbReference>
<dbReference type="Gene3D" id="2.40.50.140">
    <property type="entry name" value="Nucleic acid-binding proteins"/>
    <property type="match status" value="1"/>
</dbReference>
<dbReference type="EMBL" id="JAELVF020000001">
    <property type="protein sequence ID" value="MBU7598016.1"/>
    <property type="molecule type" value="Genomic_DNA"/>
</dbReference>
<keyword evidence="4" id="KW-1185">Reference proteome</keyword>
<protein>
    <submittedName>
        <fullName evidence="3">Cold shock domain-containing protein</fullName>
    </submittedName>
</protein>
<gene>
    <name evidence="3" type="ORF">JGS22_010435</name>
</gene>
<dbReference type="InterPro" id="IPR012340">
    <property type="entry name" value="NA-bd_OB-fold"/>
</dbReference>
<evidence type="ECO:0000313" key="4">
    <source>
        <dbReference type="Proteomes" id="UP000694501"/>
    </source>
</evidence>
<dbReference type="PANTHER" id="PTHR46565">
    <property type="entry name" value="COLD SHOCK DOMAIN PROTEIN 2"/>
    <property type="match status" value="1"/>
</dbReference>
<accession>A0A949JDP3</accession>
<dbReference type="Pfam" id="PF00313">
    <property type="entry name" value="CSD"/>
    <property type="match status" value="1"/>
</dbReference>
<evidence type="ECO:0000256" key="1">
    <source>
        <dbReference type="SAM" id="MobiDB-lite"/>
    </source>
</evidence>
<comment type="caution">
    <text evidence="3">The sequence shown here is derived from an EMBL/GenBank/DDBJ whole genome shotgun (WGS) entry which is preliminary data.</text>
</comment>
<feature type="region of interest" description="Disordered" evidence="1">
    <location>
        <begin position="68"/>
        <end position="99"/>
    </location>
</feature>
<dbReference type="AlphaFoldDB" id="A0A949JDP3"/>
<name>A0A949JDP3_9ACTN</name>